<dbReference type="PANTHER" id="PTHR47505:SF1">
    <property type="entry name" value="DNA UTILIZATION PROTEIN YHGH"/>
    <property type="match status" value="1"/>
</dbReference>
<comment type="similarity">
    <text evidence="1">Belongs to the ComF/GntX family.</text>
</comment>
<sequence length="410" mass="47037">MWKWTDADNIQAIILDMDSLCQDYLEYPFTSILKDVKVFKVKDFWNNDVEKTQDTIEYFDISSLLQEILSIAKCESYSLIAISSNALFLKEMMQNHIGTILAGELTKEFLKSTPDFTYTALDTLDQILLKERKGYGAEVFATYSKSRKKMSLLKSETIVQLENGQQEPLTLYFGGRYYSQGHQYLLDDPLSVLVKEFKDNYVEVIDLFFDLAINFINKKEKIDILTAIPLKPIEIKNKRFDRFASLHLKRCTNNQLELQSILKCNKDFSQKGNNLFNRKEIVKGAFEVTENIAGKSILLMDDVYSSGSTFLEVAKTLYAAGAKNVSGVLLAVNQLTESTSMSYHSLLCSCCGKPMTLKINHKNKQMFFGCTEYQKHLYVDTSISMQHGLRMLLDNNKLEITEIIDLEDEY</sequence>
<name>A0A4R3TDW2_9FIRM</name>
<dbReference type="InterPro" id="IPR051910">
    <property type="entry name" value="ComF/GntX_DNA_util-trans"/>
</dbReference>
<proteinExistence type="inferred from homology"/>
<dbReference type="GO" id="GO:0016740">
    <property type="term" value="F:transferase activity"/>
    <property type="evidence" value="ECO:0007669"/>
    <property type="project" value="UniProtKB-KW"/>
</dbReference>
<dbReference type="InterPro" id="IPR029057">
    <property type="entry name" value="PRTase-like"/>
</dbReference>
<dbReference type="RefSeq" id="WP_165877195.1">
    <property type="nucleotide sequence ID" value="NZ_JANKBG010000008.1"/>
</dbReference>
<dbReference type="InterPro" id="IPR000836">
    <property type="entry name" value="PRTase_dom"/>
</dbReference>
<evidence type="ECO:0000313" key="3">
    <source>
        <dbReference type="Proteomes" id="UP000295773"/>
    </source>
</evidence>
<reference evidence="2 3" key="1">
    <citation type="submission" date="2019-03" db="EMBL/GenBank/DDBJ databases">
        <title>Genomic Encyclopedia of Type Strains, Phase IV (KMG-IV): sequencing the most valuable type-strain genomes for metagenomic binning, comparative biology and taxonomic classification.</title>
        <authorList>
            <person name="Goeker M."/>
        </authorList>
    </citation>
    <scope>NUCLEOTIDE SEQUENCE [LARGE SCALE GENOMIC DNA]</scope>
    <source>
        <strain evidence="2 3">DSM 29481</strain>
    </source>
</reference>
<dbReference type="AlphaFoldDB" id="A0A4R3TDW2"/>
<accession>A0A4R3TDW2</accession>
<protein>
    <submittedName>
        <fullName evidence="2">Phosphoribosyl transferase-like protein</fullName>
    </submittedName>
</protein>
<dbReference type="Gene3D" id="3.40.50.2020">
    <property type="match status" value="1"/>
</dbReference>
<dbReference type="Proteomes" id="UP000295773">
    <property type="component" value="Unassembled WGS sequence"/>
</dbReference>
<dbReference type="CDD" id="cd06223">
    <property type="entry name" value="PRTases_typeI"/>
    <property type="match status" value="1"/>
</dbReference>
<evidence type="ECO:0000313" key="2">
    <source>
        <dbReference type="EMBL" id="TCU60173.1"/>
    </source>
</evidence>
<keyword evidence="2" id="KW-0808">Transferase</keyword>
<dbReference type="EMBL" id="SMBP01000008">
    <property type="protein sequence ID" value="TCU60173.1"/>
    <property type="molecule type" value="Genomic_DNA"/>
</dbReference>
<gene>
    <name evidence="2" type="ORF">EDD61_10832</name>
</gene>
<evidence type="ECO:0000256" key="1">
    <source>
        <dbReference type="ARBA" id="ARBA00008007"/>
    </source>
</evidence>
<comment type="caution">
    <text evidence="2">The sequence shown here is derived from an EMBL/GenBank/DDBJ whole genome shotgun (WGS) entry which is preliminary data.</text>
</comment>
<dbReference type="SUPFAM" id="SSF53271">
    <property type="entry name" value="PRTase-like"/>
    <property type="match status" value="1"/>
</dbReference>
<dbReference type="PANTHER" id="PTHR47505">
    <property type="entry name" value="DNA UTILIZATION PROTEIN YHGH"/>
    <property type="match status" value="1"/>
</dbReference>
<keyword evidence="3" id="KW-1185">Reference proteome</keyword>
<organism evidence="2 3">
    <name type="scientific">Longicatena caecimuris</name>
    <dbReference type="NCBI Taxonomy" id="1796635"/>
    <lineage>
        <taxon>Bacteria</taxon>
        <taxon>Bacillati</taxon>
        <taxon>Bacillota</taxon>
        <taxon>Erysipelotrichia</taxon>
        <taxon>Erysipelotrichales</taxon>
        <taxon>Erysipelotrichaceae</taxon>
        <taxon>Longicatena</taxon>
    </lineage>
</organism>